<dbReference type="AlphaFoldDB" id="A0A2R4WZK8"/>
<dbReference type="GO" id="GO:0016627">
    <property type="term" value="F:oxidoreductase activity, acting on the CH-CH group of donors"/>
    <property type="evidence" value="ECO:0007669"/>
    <property type="project" value="TreeGrafter"/>
</dbReference>
<proteinExistence type="predicted"/>
<gene>
    <name evidence="2" type="ORF">HARCEL1_04220</name>
</gene>
<dbReference type="Proteomes" id="UP000244727">
    <property type="component" value="Chromosome"/>
</dbReference>
<dbReference type="GeneID" id="36511685"/>
<organism evidence="2 3">
    <name type="scientific">Halococcoides cellulosivorans</name>
    <dbReference type="NCBI Taxonomy" id="1679096"/>
    <lineage>
        <taxon>Archaea</taxon>
        <taxon>Methanobacteriati</taxon>
        <taxon>Methanobacteriota</taxon>
        <taxon>Stenosarchaea group</taxon>
        <taxon>Halobacteria</taxon>
        <taxon>Halobacteriales</taxon>
        <taxon>Haloarculaceae</taxon>
        <taxon>Halococcoides</taxon>
    </lineage>
</organism>
<evidence type="ECO:0000256" key="1">
    <source>
        <dbReference type="ARBA" id="ARBA00023002"/>
    </source>
</evidence>
<dbReference type="SUPFAM" id="SSF50475">
    <property type="entry name" value="FMN-binding split barrel"/>
    <property type="match status" value="1"/>
</dbReference>
<dbReference type="EMBL" id="CP028858">
    <property type="protein sequence ID" value="AWB26972.1"/>
    <property type="molecule type" value="Genomic_DNA"/>
</dbReference>
<dbReference type="RefSeq" id="WP_108381341.1">
    <property type="nucleotide sequence ID" value="NZ_CP028858.1"/>
</dbReference>
<dbReference type="PANTHER" id="PTHR35176">
    <property type="entry name" value="HEME OXYGENASE HI_0854-RELATED"/>
    <property type="match status" value="1"/>
</dbReference>
<evidence type="ECO:0000313" key="3">
    <source>
        <dbReference type="Proteomes" id="UP000244727"/>
    </source>
</evidence>
<dbReference type="Gene3D" id="2.30.110.10">
    <property type="entry name" value="Electron Transport, Fmn-binding Protein, Chain A"/>
    <property type="match status" value="1"/>
</dbReference>
<keyword evidence="1" id="KW-0560">Oxidoreductase</keyword>
<dbReference type="PANTHER" id="PTHR35176:SF6">
    <property type="entry name" value="HEME OXYGENASE HI_0854-RELATED"/>
    <property type="match status" value="1"/>
</dbReference>
<reference evidence="2 3" key="1">
    <citation type="submission" date="2018-04" db="EMBL/GenBank/DDBJ databases">
        <title>Halococcoides cellulosivorans gen. nov., sp. nov., an extremely halophilic cellulose-utilizing haloarchaeon from hypersaline lakes.</title>
        <authorList>
            <person name="Sorokin D.Y."/>
            <person name="Toshchakov S.V."/>
            <person name="Samarov N.I."/>
            <person name="Korzhenkov A."/>
            <person name="Kublanov I.V."/>
        </authorList>
    </citation>
    <scope>NUCLEOTIDE SEQUENCE [LARGE SCALE GENOMIC DNA]</scope>
    <source>
        <strain evidence="2 3">HArcel1</strain>
    </source>
</reference>
<dbReference type="InterPro" id="IPR012349">
    <property type="entry name" value="Split_barrel_FMN-bd"/>
</dbReference>
<evidence type="ECO:0000313" key="2">
    <source>
        <dbReference type="EMBL" id="AWB26972.1"/>
    </source>
</evidence>
<name>A0A2R4WZK8_9EURY</name>
<dbReference type="InterPro" id="IPR052019">
    <property type="entry name" value="F420H2_bilvrd_red/Heme_oxyg"/>
</dbReference>
<dbReference type="GO" id="GO:0070967">
    <property type="term" value="F:coenzyme F420 binding"/>
    <property type="evidence" value="ECO:0007669"/>
    <property type="project" value="TreeGrafter"/>
</dbReference>
<sequence>MVEYNGAYDERDCAAFLDEAVVPMRVSTHRPDGSPWIVTLWYRYRDGVFECATRADAAIVDFLDRDDRVGIDVSTNTIPYRGVRGTGTVTIDPDEELEVLGALVDRYLGDRDHPLAQTLLDEDREEVCLRIDPDELFSWDYSERMEAA</sequence>
<protein>
    <submittedName>
        <fullName evidence="2">Pyridoxamine 5'-phosphate oxidase</fullName>
    </submittedName>
</protein>
<keyword evidence="3" id="KW-1185">Reference proteome</keyword>
<dbReference type="KEGG" id="harc:HARCEL1_04220"/>
<accession>A0A2R4WZK8</accession>
<dbReference type="GO" id="GO:0005829">
    <property type="term" value="C:cytosol"/>
    <property type="evidence" value="ECO:0007669"/>
    <property type="project" value="TreeGrafter"/>
</dbReference>